<sequence>DDQATLDVDALVNDDENEPVRRPLATPLSGHFFEQPRRSTPLIPPGFTAPVISRALADEAASRPGSRPGSRPMSRTASSTIVPAVPVVPMTLVKPESPAKGKKGKQAAKAAEAANPTPAASSKTVPATPTKSSLKTSAAKTPTAAASSSKMAADVAVKRSEVKDKRPAPETPAKVTEKSKAANKKAEKGPAEDASRKTTAKETADVSIAPGIPTAATKRQHPGQLDIPLTKIVGTEPSPITSSRKEETQTKTMRIVPFTKATSVPASPAVAAPSPIKHTAAPRTLRLVSTPKAETPPAVAAPTPPLPHFPTVDKLRSRQASIASLNQPGTPASELISDTASMTSDMISRANSPPPSSSIVGSAPVRKITKAQAKKNRQERKRQEEEKEKVENGSDIEVVQAPIIGRKKKAKKPSTTPKPVAAMASAMKEAAARSQPASPRSATVEDEPLETPTVALVKAQSAHNSTSATPEPEVQTDEGRERREPSAQSILNDLQKTGDINVSALEFFKPLSSTLTHTSRTPHSAAPTSPPDQRIHFSQADLDALAKKKPVHLGGDKDKPDSRTLITPNGKFLWGLTAELEERALFLESEIEKLSGYLRFHPSLHTAQHNAVPYSSSDMLPAIATALKEAGKKMPNSPTNTLTFDYKTYTQHLPPVTEFTHQPPPPVQQQTPADAGVYLNQFVLPATDNPPPNHPRPEMAAVGGTPGSGTSQISIASSGQQGTLFERAARALVEGGAVGSTDIDGVASLSPDKDGGVWLSGLQGLVSAGIPSIGSLYESESTDRFLRDLEHLGWDRRAARNVENLGAYLDKGKPVGRGEGRAVLGLEEAESVLSSAKKEQDSLERKLGALVKRNRKAVLGNAR</sequence>
<feature type="compositionally biased region" description="Low complexity" evidence="2">
    <location>
        <begin position="107"/>
        <end position="153"/>
    </location>
</feature>
<feature type="non-terminal residue" evidence="3">
    <location>
        <position position="1"/>
    </location>
</feature>
<evidence type="ECO:0000313" key="4">
    <source>
        <dbReference type="Proteomes" id="UP000800082"/>
    </source>
</evidence>
<feature type="coiled-coil region" evidence="1">
    <location>
        <begin position="826"/>
        <end position="853"/>
    </location>
</feature>
<dbReference type="EMBL" id="ML978964">
    <property type="protein sequence ID" value="KAF1929948.1"/>
    <property type="molecule type" value="Genomic_DNA"/>
</dbReference>
<proteinExistence type="predicted"/>
<keyword evidence="4" id="KW-1185">Reference proteome</keyword>
<feature type="compositionally biased region" description="Polar residues" evidence="2">
    <location>
        <begin position="486"/>
        <end position="495"/>
    </location>
</feature>
<accession>A0A6A5RS24</accession>
<feature type="compositionally biased region" description="Basic residues" evidence="2">
    <location>
        <begin position="367"/>
        <end position="380"/>
    </location>
</feature>
<organism evidence="3 4">
    <name type="scientific">Didymella exigua CBS 183.55</name>
    <dbReference type="NCBI Taxonomy" id="1150837"/>
    <lineage>
        <taxon>Eukaryota</taxon>
        <taxon>Fungi</taxon>
        <taxon>Dikarya</taxon>
        <taxon>Ascomycota</taxon>
        <taxon>Pezizomycotina</taxon>
        <taxon>Dothideomycetes</taxon>
        <taxon>Pleosporomycetidae</taxon>
        <taxon>Pleosporales</taxon>
        <taxon>Pleosporineae</taxon>
        <taxon>Didymellaceae</taxon>
        <taxon>Didymella</taxon>
    </lineage>
</organism>
<feature type="compositionally biased region" description="Low complexity" evidence="2">
    <location>
        <begin position="263"/>
        <end position="275"/>
    </location>
</feature>
<evidence type="ECO:0000313" key="3">
    <source>
        <dbReference type="EMBL" id="KAF1929948.1"/>
    </source>
</evidence>
<dbReference type="AlphaFoldDB" id="A0A6A5RS24"/>
<dbReference type="OrthoDB" id="1923159at2759"/>
<reference evidence="3" key="1">
    <citation type="journal article" date="2020" name="Stud. Mycol.">
        <title>101 Dothideomycetes genomes: a test case for predicting lifestyles and emergence of pathogens.</title>
        <authorList>
            <person name="Haridas S."/>
            <person name="Albert R."/>
            <person name="Binder M."/>
            <person name="Bloem J."/>
            <person name="Labutti K."/>
            <person name="Salamov A."/>
            <person name="Andreopoulos B."/>
            <person name="Baker S."/>
            <person name="Barry K."/>
            <person name="Bills G."/>
            <person name="Bluhm B."/>
            <person name="Cannon C."/>
            <person name="Castanera R."/>
            <person name="Culley D."/>
            <person name="Daum C."/>
            <person name="Ezra D."/>
            <person name="Gonzalez J."/>
            <person name="Henrissat B."/>
            <person name="Kuo A."/>
            <person name="Liang C."/>
            <person name="Lipzen A."/>
            <person name="Lutzoni F."/>
            <person name="Magnuson J."/>
            <person name="Mondo S."/>
            <person name="Nolan M."/>
            <person name="Ohm R."/>
            <person name="Pangilinan J."/>
            <person name="Park H.-J."/>
            <person name="Ramirez L."/>
            <person name="Alfaro M."/>
            <person name="Sun H."/>
            <person name="Tritt A."/>
            <person name="Yoshinaga Y."/>
            <person name="Zwiers L.-H."/>
            <person name="Turgeon B."/>
            <person name="Goodwin S."/>
            <person name="Spatafora J."/>
            <person name="Crous P."/>
            <person name="Grigoriev I."/>
        </authorList>
    </citation>
    <scope>NUCLEOTIDE SEQUENCE</scope>
    <source>
        <strain evidence="3">CBS 183.55</strain>
    </source>
</reference>
<feature type="compositionally biased region" description="Basic and acidic residues" evidence="2">
    <location>
        <begin position="381"/>
        <end position="392"/>
    </location>
</feature>
<feature type="compositionally biased region" description="Basic and acidic residues" evidence="2">
    <location>
        <begin position="175"/>
        <end position="204"/>
    </location>
</feature>
<dbReference type="GeneID" id="54353360"/>
<keyword evidence="1" id="KW-0175">Coiled coil</keyword>
<feature type="compositionally biased region" description="Low complexity" evidence="2">
    <location>
        <begin position="413"/>
        <end position="442"/>
    </location>
</feature>
<feature type="region of interest" description="Disordered" evidence="2">
    <location>
        <begin position="15"/>
        <end position="282"/>
    </location>
</feature>
<evidence type="ECO:0000256" key="1">
    <source>
        <dbReference type="SAM" id="Coils"/>
    </source>
</evidence>
<gene>
    <name evidence="3" type="ORF">M421DRAFT_59554</name>
</gene>
<name>A0A6A5RS24_9PLEO</name>
<feature type="compositionally biased region" description="Basic and acidic residues" evidence="2">
    <location>
        <begin position="156"/>
        <end position="168"/>
    </location>
</feature>
<feature type="region of interest" description="Disordered" evidence="2">
    <location>
        <begin position="345"/>
        <end position="495"/>
    </location>
</feature>
<dbReference type="Proteomes" id="UP000800082">
    <property type="component" value="Unassembled WGS sequence"/>
</dbReference>
<protein>
    <submittedName>
        <fullName evidence="3">Uncharacterized protein</fullName>
    </submittedName>
</protein>
<dbReference type="RefSeq" id="XP_033450196.1">
    <property type="nucleotide sequence ID" value="XM_033595693.1"/>
</dbReference>
<feature type="region of interest" description="Disordered" evidence="2">
    <location>
        <begin position="515"/>
        <end position="534"/>
    </location>
</feature>
<evidence type="ECO:0000256" key="2">
    <source>
        <dbReference type="SAM" id="MobiDB-lite"/>
    </source>
</evidence>